<protein>
    <recommendedName>
        <fullName evidence="4 5">Translation initiation factor IF-3</fullName>
    </recommendedName>
</protein>
<evidence type="ECO:0000256" key="3">
    <source>
        <dbReference type="ARBA" id="ARBA00022917"/>
    </source>
</evidence>
<dbReference type="FunFam" id="3.30.110.10:FF:000001">
    <property type="entry name" value="Translation initiation factor IF-3"/>
    <property type="match status" value="1"/>
</dbReference>
<evidence type="ECO:0000256" key="1">
    <source>
        <dbReference type="ARBA" id="ARBA00005439"/>
    </source>
</evidence>
<comment type="similarity">
    <text evidence="1 4 6">Belongs to the IF-3 family.</text>
</comment>
<dbReference type="GO" id="GO:0032790">
    <property type="term" value="P:ribosome disassembly"/>
    <property type="evidence" value="ECO:0007669"/>
    <property type="project" value="TreeGrafter"/>
</dbReference>
<dbReference type="FunFam" id="3.10.20.80:FF:000001">
    <property type="entry name" value="Translation initiation factor IF-3"/>
    <property type="match status" value="1"/>
</dbReference>
<evidence type="ECO:0000256" key="4">
    <source>
        <dbReference type="HAMAP-Rule" id="MF_00080"/>
    </source>
</evidence>
<dbReference type="Pfam" id="PF05198">
    <property type="entry name" value="IF3_N"/>
    <property type="match status" value="1"/>
</dbReference>
<proteinExistence type="inferred from homology"/>
<evidence type="ECO:0000313" key="11">
    <source>
        <dbReference type="Proteomes" id="UP000011863"/>
    </source>
</evidence>
<dbReference type="SUPFAM" id="SSF54364">
    <property type="entry name" value="Translation initiation factor IF3, N-terminal domain"/>
    <property type="match status" value="1"/>
</dbReference>
<feature type="compositionally biased region" description="Basic and acidic residues" evidence="7">
    <location>
        <begin position="180"/>
        <end position="190"/>
    </location>
</feature>
<dbReference type="InterPro" id="IPR019815">
    <property type="entry name" value="Translation_initiation_fac_3_C"/>
</dbReference>
<name>A0A6C7EAZ9_ILUCY</name>
<evidence type="ECO:0000259" key="8">
    <source>
        <dbReference type="Pfam" id="PF00707"/>
    </source>
</evidence>
<evidence type="ECO:0000256" key="2">
    <source>
        <dbReference type="ARBA" id="ARBA00022540"/>
    </source>
</evidence>
<comment type="subcellular location">
    <subcellularLocation>
        <location evidence="4 6">Cytoplasm</location>
    </subcellularLocation>
</comment>
<dbReference type="PANTHER" id="PTHR10938:SF0">
    <property type="entry name" value="TRANSLATION INITIATION FACTOR IF-3, MITOCHONDRIAL"/>
    <property type="match status" value="1"/>
</dbReference>
<dbReference type="AlphaFoldDB" id="A0A6C7EAZ9"/>
<dbReference type="InterPro" id="IPR036788">
    <property type="entry name" value="T_IF-3_C_sf"/>
</dbReference>
<dbReference type="Gene3D" id="3.30.110.10">
    <property type="entry name" value="Translation initiation factor 3 (IF-3), C-terminal domain"/>
    <property type="match status" value="1"/>
</dbReference>
<dbReference type="SUPFAM" id="SSF55200">
    <property type="entry name" value="Translation initiation factor IF3, C-terminal domain"/>
    <property type="match status" value="1"/>
</dbReference>
<dbReference type="NCBIfam" id="TIGR00168">
    <property type="entry name" value="infC"/>
    <property type="match status" value="1"/>
</dbReference>
<feature type="domain" description="Translation initiation factor 3 N-terminal" evidence="9">
    <location>
        <begin position="1"/>
        <end position="70"/>
    </location>
</feature>
<accession>A0A6C7EAZ9</accession>
<dbReference type="OrthoDB" id="9806014at2"/>
<dbReference type="GO" id="GO:0005829">
    <property type="term" value="C:cytosol"/>
    <property type="evidence" value="ECO:0007669"/>
    <property type="project" value="TreeGrafter"/>
</dbReference>
<comment type="subunit">
    <text evidence="4 6">Monomer.</text>
</comment>
<evidence type="ECO:0000256" key="5">
    <source>
        <dbReference type="NCBIfam" id="TIGR00168"/>
    </source>
</evidence>
<dbReference type="KEGG" id="aym:YM304_20650"/>
<dbReference type="InterPro" id="IPR019814">
    <property type="entry name" value="Translation_initiation_fac_3_N"/>
</dbReference>
<keyword evidence="4" id="KW-0963">Cytoplasm</keyword>
<dbReference type="GO" id="GO:0043022">
    <property type="term" value="F:ribosome binding"/>
    <property type="evidence" value="ECO:0007669"/>
    <property type="project" value="UniProtKB-ARBA"/>
</dbReference>
<keyword evidence="11" id="KW-1185">Reference proteome</keyword>
<organism evidence="10 11">
    <name type="scientific">Ilumatobacter coccineus (strain NBRC 103263 / KCTC 29153 / YM16-304)</name>
    <dbReference type="NCBI Taxonomy" id="1313172"/>
    <lineage>
        <taxon>Bacteria</taxon>
        <taxon>Bacillati</taxon>
        <taxon>Actinomycetota</taxon>
        <taxon>Acidimicrobiia</taxon>
        <taxon>Acidimicrobiales</taxon>
        <taxon>Ilumatobacteraceae</taxon>
        <taxon>Ilumatobacter</taxon>
    </lineage>
</organism>
<keyword evidence="2 4" id="KW-0396">Initiation factor</keyword>
<evidence type="ECO:0000256" key="6">
    <source>
        <dbReference type="RuleBase" id="RU000646"/>
    </source>
</evidence>
<reference evidence="10 11" key="1">
    <citation type="journal article" date="2013" name="Int. J. Syst. Evol. Microbiol.">
        <title>Ilumatobacter nonamiense sp. nov. and Ilumatobacter coccineum sp. nov., isolated from seashore sand.</title>
        <authorList>
            <person name="Matsumoto A."/>
            <person name="Kasai H."/>
            <person name="Matsuo Y."/>
            <person name="Shizuri Y."/>
            <person name="Ichikawa N."/>
            <person name="Fujita N."/>
            <person name="Omura S."/>
            <person name="Takahashi Y."/>
        </authorList>
    </citation>
    <scope>NUCLEOTIDE SEQUENCE [LARGE SCALE GENOMIC DNA]</scope>
    <source>
        <strain evidence="11">NBRC 103263 / KCTC 29153 / YM16-304</strain>
    </source>
</reference>
<dbReference type="RefSeq" id="WP_015441626.1">
    <property type="nucleotide sequence ID" value="NC_020520.1"/>
</dbReference>
<feature type="region of interest" description="Disordered" evidence="7">
    <location>
        <begin position="180"/>
        <end position="213"/>
    </location>
</feature>
<dbReference type="InterPro" id="IPR036787">
    <property type="entry name" value="T_IF-3_N_sf"/>
</dbReference>
<feature type="domain" description="Translation initiation factor 3 C-terminal" evidence="8">
    <location>
        <begin position="77"/>
        <end position="161"/>
    </location>
</feature>
<gene>
    <name evidence="4 10" type="primary">infC</name>
    <name evidence="10" type="ORF">YM304_20650</name>
</gene>
<dbReference type="InterPro" id="IPR019813">
    <property type="entry name" value="Translation_initiation_fac3_CS"/>
</dbReference>
<evidence type="ECO:0000256" key="7">
    <source>
        <dbReference type="SAM" id="MobiDB-lite"/>
    </source>
</evidence>
<dbReference type="Proteomes" id="UP000011863">
    <property type="component" value="Chromosome"/>
</dbReference>
<dbReference type="PANTHER" id="PTHR10938">
    <property type="entry name" value="TRANSLATION INITIATION FACTOR IF-3"/>
    <property type="match status" value="1"/>
</dbReference>
<evidence type="ECO:0000313" key="10">
    <source>
        <dbReference type="EMBL" id="BAN02379.1"/>
    </source>
</evidence>
<dbReference type="GO" id="GO:0003743">
    <property type="term" value="F:translation initiation factor activity"/>
    <property type="evidence" value="ECO:0007669"/>
    <property type="project" value="UniProtKB-UniRule"/>
</dbReference>
<dbReference type="EMBL" id="AP012057">
    <property type="protein sequence ID" value="BAN02379.1"/>
    <property type="molecule type" value="Genomic_DNA"/>
</dbReference>
<evidence type="ECO:0000259" key="9">
    <source>
        <dbReference type="Pfam" id="PF05198"/>
    </source>
</evidence>
<dbReference type="InterPro" id="IPR001288">
    <property type="entry name" value="Translation_initiation_fac_3"/>
</dbReference>
<dbReference type="HAMAP" id="MF_00080">
    <property type="entry name" value="IF_3"/>
    <property type="match status" value="1"/>
</dbReference>
<comment type="function">
    <text evidence="4 6">IF-3 binds to the 30S ribosomal subunit and shifts the equilibrium between 70S ribosomes and their 50S and 30S subunits in favor of the free subunits, thus enhancing the availability of 30S subunits on which protein synthesis initiation begins.</text>
</comment>
<dbReference type="Pfam" id="PF00707">
    <property type="entry name" value="IF3_C"/>
    <property type="match status" value="1"/>
</dbReference>
<dbReference type="GO" id="GO:0016020">
    <property type="term" value="C:membrane"/>
    <property type="evidence" value="ECO:0007669"/>
    <property type="project" value="TreeGrafter"/>
</dbReference>
<sequence length="213" mass="23592">MNDRIRSREVRLIGPSGDQLGIKPVPEALRMARGLDLDLVEVAPGANPPVCRIMDYGKFKYEEDQKAKEARKKSTNVSVKEVKYRPKIGKGDFDTKTRNVVRFIDEGHKVKVTLQFRGREMAHPELGAKILDQVIEAVGPAAKLDSRSRLEGRAMSMVLSPDKQAQEAIKKAELEEAQRIEREEAEKAAEQDVADSTDTSSEADDSSAATDAD</sequence>
<feature type="compositionally biased region" description="Low complexity" evidence="7">
    <location>
        <begin position="194"/>
        <end position="213"/>
    </location>
</feature>
<keyword evidence="3 4" id="KW-0648">Protein biosynthesis</keyword>
<dbReference type="PROSITE" id="PS00938">
    <property type="entry name" value="IF3"/>
    <property type="match status" value="1"/>
</dbReference>
<dbReference type="Gene3D" id="3.10.20.80">
    <property type="entry name" value="Translation initiation factor 3 (IF-3), N-terminal domain"/>
    <property type="match status" value="1"/>
</dbReference>